<dbReference type="RefSeq" id="XP_020427552.1">
    <property type="nucleotide sequence ID" value="XM_020582249.1"/>
</dbReference>
<dbReference type="PANTHER" id="PTHR46586:SF3">
    <property type="entry name" value="ANKYRIN REPEAT-CONTAINING PROTEIN"/>
    <property type="match status" value="1"/>
</dbReference>
<dbReference type="SMART" id="SM00248">
    <property type="entry name" value="ANK"/>
    <property type="match status" value="8"/>
</dbReference>
<sequence>MCTPTPVISGLIPGNAYGTLSLRSSSNWSPDCSVVYSQINYKKGNVTSANASSSWHALTADDKQWVTLSSPVPVEFVQIQTQGRGDDDLSQWVTSYRVRYTEDGVNWVDGPTFNANTDRHTVVTNTLPTPIIARSIALHPLTWQGFVTMRFDALYRPIKHTITETGLVIDETQKFNSGLPVGDKFSEHVVKFDRAFPRIPTIVCGLTQIDCGEDKNLRIRVFAKDITKEGFTFVFMTCRLNQWEIDQIDKNSVESIRIHGEIDISVLIPNIENLKSYSWSQMLEEPFVLAGNGYYELLKQYYQRLINSNNNSNIDINSIVKYQTIINAIRFGSLEIVKYFMEELDVNLNRLEAIQNNESYMEDDGDEDEDEVQGVTYYTPQNFLNYAARHSRLDIVEYLITYDNRVPRNKKNSDIGYQWDYYTAMVGAIISGNFELVQLFHKQLSLESIINPQYIFDNSDMVKLSTFNAAALFGRIEFIEWLKQNRSSDRIHNRMYYYAIKGGHTRVLEYLLKENHINDRSERSSSSKSEIYGFPLDHAASFDRFDMMKILFDNGDKKTTKKAMDSAALNGNLDMLVFLHENTTSGCSTDALDQASQRGHFSVVKWLHHNRNEGGTTWAIALAAASGHLEILKFLHQNRTEGATTDAMDWTASTDKFEVMKWLNENRSEGCTTMAFDYAVNSNNMEMVKWLNANRTEGCSAQSIINAVRNENIEMVKWLHANRTEETTSEAMDLAAGNGNLEIIKFLHENRSEGCEDALMRACESGKFEVVKWLAENRTEPVYWKVMFAVSEQKGLEIFDWLHRNVESCAIKHLDQYISLLRRAFAYGSLTLMQWLCDNCELPNYVIDRMKEFIKPKDKVHAQLLNIFANRNKRSYDIDEGEKISKKSKI</sequence>
<dbReference type="InterPro" id="IPR000421">
    <property type="entry name" value="FA58C"/>
</dbReference>
<dbReference type="SUPFAM" id="SSF141086">
    <property type="entry name" value="Agglutinin HPA-like"/>
    <property type="match status" value="1"/>
</dbReference>
<dbReference type="GO" id="GO:0007155">
    <property type="term" value="P:cell adhesion"/>
    <property type="evidence" value="ECO:0007669"/>
    <property type="project" value="InterPro"/>
</dbReference>
<dbReference type="CDD" id="cd00057">
    <property type="entry name" value="FA58C"/>
    <property type="match status" value="1"/>
</dbReference>
<dbReference type="InterPro" id="IPR008979">
    <property type="entry name" value="Galactose-bd-like_sf"/>
</dbReference>
<keyword evidence="3" id="KW-1185">Reference proteome</keyword>
<dbReference type="GeneID" id="31366965"/>
<dbReference type="PANTHER" id="PTHR46586">
    <property type="entry name" value="ANKYRIN REPEAT-CONTAINING PROTEIN"/>
    <property type="match status" value="1"/>
</dbReference>
<dbReference type="InterPro" id="IPR019019">
    <property type="entry name" value="H-type_lectin_domain"/>
</dbReference>
<organism evidence="2 3">
    <name type="scientific">Heterostelium pallidum (strain ATCC 26659 / Pp 5 / PN500)</name>
    <name type="common">Cellular slime mold</name>
    <name type="synonym">Polysphondylium pallidum</name>
    <dbReference type="NCBI Taxonomy" id="670386"/>
    <lineage>
        <taxon>Eukaryota</taxon>
        <taxon>Amoebozoa</taxon>
        <taxon>Evosea</taxon>
        <taxon>Eumycetozoa</taxon>
        <taxon>Dictyostelia</taxon>
        <taxon>Acytosteliales</taxon>
        <taxon>Acytosteliaceae</taxon>
        <taxon>Heterostelium</taxon>
    </lineage>
</organism>
<dbReference type="EMBL" id="ADBJ01000056">
    <property type="protein sequence ID" value="EFA75418.1"/>
    <property type="molecule type" value="Genomic_DNA"/>
</dbReference>
<dbReference type="STRING" id="670386.D3BTK1"/>
<proteinExistence type="predicted"/>
<dbReference type="Proteomes" id="UP000001396">
    <property type="component" value="Unassembled WGS sequence"/>
</dbReference>
<dbReference type="PROSITE" id="PS01285">
    <property type="entry name" value="FA58C_1"/>
    <property type="match status" value="1"/>
</dbReference>
<dbReference type="InterPro" id="IPR052050">
    <property type="entry name" value="SecEffector_AnkRepeat"/>
</dbReference>
<dbReference type="InterPro" id="IPR002110">
    <property type="entry name" value="Ankyrin_rpt"/>
</dbReference>
<name>D3BTK1_HETP5</name>
<dbReference type="SMART" id="SM00231">
    <property type="entry name" value="FA58C"/>
    <property type="match status" value="1"/>
</dbReference>
<dbReference type="Gene3D" id="2.60.40.2080">
    <property type="match status" value="1"/>
</dbReference>
<dbReference type="SUPFAM" id="SSF49785">
    <property type="entry name" value="Galactose-binding domain-like"/>
    <property type="match status" value="1"/>
</dbReference>
<dbReference type="Pfam" id="PF00754">
    <property type="entry name" value="F5_F8_type_C"/>
    <property type="match status" value="1"/>
</dbReference>
<dbReference type="Pfam" id="PF09458">
    <property type="entry name" value="H_lectin"/>
    <property type="match status" value="1"/>
</dbReference>
<dbReference type="InterPro" id="IPR036770">
    <property type="entry name" value="Ankyrin_rpt-contain_sf"/>
</dbReference>
<dbReference type="FunFam" id="2.60.120.260:FF:000016">
    <property type="entry name" value="Contactin-associated protein-like 4 isoform 1"/>
    <property type="match status" value="1"/>
</dbReference>
<dbReference type="InterPro" id="IPR037221">
    <property type="entry name" value="H-type_lectin_dom_sf"/>
</dbReference>
<reference evidence="2 3" key="1">
    <citation type="journal article" date="2011" name="Genome Res.">
        <title>Phylogeny-wide analysis of social amoeba genomes highlights ancient origins for complex intercellular communication.</title>
        <authorList>
            <person name="Heidel A.J."/>
            <person name="Lawal H.M."/>
            <person name="Felder M."/>
            <person name="Schilde C."/>
            <person name="Helps N.R."/>
            <person name="Tunggal B."/>
            <person name="Rivero F."/>
            <person name="John U."/>
            <person name="Schleicher M."/>
            <person name="Eichinger L."/>
            <person name="Platzer M."/>
            <person name="Noegel A.A."/>
            <person name="Schaap P."/>
            <person name="Gloeckner G."/>
        </authorList>
    </citation>
    <scope>NUCLEOTIDE SEQUENCE [LARGE SCALE GENOMIC DNA]</scope>
    <source>
        <strain evidence="3">ATCC 26659 / Pp 5 / PN500</strain>
    </source>
</reference>
<dbReference type="Gene3D" id="2.60.120.260">
    <property type="entry name" value="Galactose-binding domain-like"/>
    <property type="match status" value="1"/>
</dbReference>
<dbReference type="InParanoid" id="D3BTK1"/>
<evidence type="ECO:0000313" key="3">
    <source>
        <dbReference type="Proteomes" id="UP000001396"/>
    </source>
</evidence>
<dbReference type="PROSITE" id="PS50022">
    <property type="entry name" value="FA58C_3"/>
    <property type="match status" value="1"/>
</dbReference>
<comment type="caution">
    <text evidence="2">The sequence shown here is derived from an EMBL/GenBank/DDBJ whole genome shotgun (WGS) entry which is preliminary data.</text>
</comment>
<protein>
    <submittedName>
        <fullName evidence="2">Discoidin I</fullName>
    </submittedName>
</protein>
<accession>D3BTK1</accession>
<dbReference type="Pfam" id="PF13637">
    <property type="entry name" value="Ank_4"/>
    <property type="match status" value="2"/>
</dbReference>
<evidence type="ECO:0000259" key="1">
    <source>
        <dbReference type="PROSITE" id="PS50022"/>
    </source>
</evidence>
<dbReference type="Gene3D" id="1.25.40.20">
    <property type="entry name" value="Ankyrin repeat-containing domain"/>
    <property type="match status" value="2"/>
</dbReference>
<dbReference type="Pfam" id="PF12796">
    <property type="entry name" value="Ank_2"/>
    <property type="match status" value="1"/>
</dbReference>
<evidence type="ECO:0000313" key="2">
    <source>
        <dbReference type="EMBL" id="EFA75418.1"/>
    </source>
</evidence>
<feature type="domain" description="F5/8 type C" evidence="1">
    <location>
        <begin position="2"/>
        <end position="156"/>
    </location>
</feature>
<dbReference type="GO" id="GO:0030246">
    <property type="term" value="F:carbohydrate binding"/>
    <property type="evidence" value="ECO:0007669"/>
    <property type="project" value="InterPro"/>
</dbReference>
<gene>
    <name evidence="2" type="ORF">PPL_11497</name>
</gene>
<dbReference type="SUPFAM" id="SSF48403">
    <property type="entry name" value="Ankyrin repeat"/>
    <property type="match status" value="1"/>
</dbReference>
<dbReference type="AlphaFoldDB" id="D3BTK1"/>